<evidence type="ECO:0000313" key="2">
    <source>
        <dbReference type="EMBL" id="PRP91550.1"/>
    </source>
</evidence>
<keyword evidence="1" id="KW-0732">Signal</keyword>
<keyword evidence="3" id="KW-1185">Reference proteome</keyword>
<evidence type="ECO:0000313" key="3">
    <source>
        <dbReference type="Proteomes" id="UP000237968"/>
    </source>
</evidence>
<dbReference type="OrthoDB" id="5516681at2"/>
<protein>
    <recommendedName>
        <fullName evidence="4">Tetratricopeptide repeat protein</fullName>
    </recommendedName>
</protein>
<dbReference type="RefSeq" id="WP_146156178.1">
    <property type="nucleotide sequence ID" value="NZ_PVNK01000238.1"/>
</dbReference>
<feature type="signal peptide" evidence="1">
    <location>
        <begin position="1"/>
        <end position="20"/>
    </location>
</feature>
<dbReference type="Proteomes" id="UP000237968">
    <property type="component" value="Unassembled WGS sequence"/>
</dbReference>
<reference evidence="2 3" key="1">
    <citation type="submission" date="2018-03" db="EMBL/GenBank/DDBJ databases">
        <title>Draft Genome Sequences of the Obligatory Marine Myxobacteria Enhygromyxa salina SWB005.</title>
        <authorList>
            <person name="Poehlein A."/>
            <person name="Moghaddam J.A."/>
            <person name="Harms H."/>
            <person name="Alanjari M."/>
            <person name="Koenig G.M."/>
            <person name="Daniel R."/>
            <person name="Schaeberle T.F."/>
        </authorList>
    </citation>
    <scope>NUCLEOTIDE SEQUENCE [LARGE SCALE GENOMIC DNA]</scope>
    <source>
        <strain evidence="2 3">SWB005</strain>
    </source>
</reference>
<sequence length="224" mass="23756">MHGRCSALALAALLVAPGVACKPRGSVDPSIAEADQDDAWAVYEALETRIAGGQDSEAERAAALERVRAVADDQTAAYAYARAAVAGRVAEGRGLKALKLLREMQRWALESIERDPSFREMAATRMLGTLYVLAGQHLEQGDSEDGLELLEDVVDAHPEAPVNHLRLAEGYIALGDIDPALASLCVAQRGRGQLSGQEQRLLDGLIDDIGGADLLSCEGQGETP</sequence>
<dbReference type="Pfam" id="PF14559">
    <property type="entry name" value="TPR_19"/>
    <property type="match status" value="1"/>
</dbReference>
<comment type="caution">
    <text evidence="2">The sequence shown here is derived from an EMBL/GenBank/DDBJ whole genome shotgun (WGS) entry which is preliminary data.</text>
</comment>
<evidence type="ECO:0008006" key="4">
    <source>
        <dbReference type="Google" id="ProtNLM"/>
    </source>
</evidence>
<feature type="chain" id="PRO_5015456283" description="Tetratricopeptide repeat protein" evidence="1">
    <location>
        <begin position="21"/>
        <end position="224"/>
    </location>
</feature>
<organism evidence="2 3">
    <name type="scientific">Enhygromyxa salina</name>
    <dbReference type="NCBI Taxonomy" id="215803"/>
    <lineage>
        <taxon>Bacteria</taxon>
        <taxon>Pseudomonadati</taxon>
        <taxon>Myxococcota</taxon>
        <taxon>Polyangia</taxon>
        <taxon>Nannocystales</taxon>
        <taxon>Nannocystaceae</taxon>
        <taxon>Enhygromyxa</taxon>
    </lineage>
</organism>
<dbReference type="AlphaFoldDB" id="A0A2S9XFL0"/>
<gene>
    <name evidence="2" type="ORF">ENSA5_54260</name>
</gene>
<proteinExistence type="predicted"/>
<evidence type="ECO:0000256" key="1">
    <source>
        <dbReference type="SAM" id="SignalP"/>
    </source>
</evidence>
<dbReference type="Gene3D" id="1.25.40.10">
    <property type="entry name" value="Tetratricopeptide repeat domain"/>
    <property type="match status" value="1"/>
</dbReference>
<dbReference type="EMBL" id="PVNK01000238">
    <property type="protein sequence ID" value="PRP91550.1"/>
    <property type="molecule type" value="Genomic_DNA"/>
</dbReference>
<name>A0A2S9XFL0_9BACT</name>
<dbReference type="InterPro" id="IPR011990">
    <property type="entry name" value="TPR-like_helical_dom_sf"/>
</dbReference>
<dbReference type="SUPFAM" id="SSF48452">
    <property type="entry name" value="TPR-like"/>
    <property type="match status" value="1"/>
</dbReference>
<accession>A0A2S9XFL0</accession>